<dbReference type="Pfam" id="PF00005">
    <property type="entry name" value="ABC_tran"/>
    <property type="match status" value="1"/>
</dbReference>
<dbReference type="Proteomes" id="UP000243589">
    <property type="component" value="Unassembled WGS sequence"/>
</dbReference>
<feature type="transmembrane region" description="Helical" evidence="10">
    <location>
        <begin position="180"/>
        <end position="198"/>
    </location>
</feature>
<dbReference type="AlphaFoldDB" id="A0A150HBZ9"/>
<keyword evidence="4 10" id="KW-0812">Transmembrane</keyword>
<dbReference type="GO" id="GO:0005886">
    <property type="term" value="C:plasma membrane"/>
    <property type="evidence" value="ECO:0007669"/>
    <property type="project" value="UniProtKB-SubCell"/>
</dbReference>
<feature type="transmembrane region" description="Helical" evidence="10">
    <location>
        <begin position="151"/>
        <end position="174"/>
    </location>
</feature>
<dbReference type="GO" id="GO:0016887">
    <property type="term" value="F:ATP hydrolysis activity"/>
    <property type="evidence" value="ECO:0007669"/>
    <property type="project" value="InterPro"/>
</dbReference>
<feature type="transmembrane region" description="Helical" evidence="10">
    <location>
        <begin position="36"/>
        <end position="58"/>
    </location>
</feature>
<dbReference type="Pfam" id="PF00664">
    <property type="entry name" value="ABC_membrane"/>
    <property type="match status" value="1"/>
</dbReference>
<feature type="domain" description="ABC transmembrane type-1" evidence="12">
    <location>
        <begin position="38"/>
        <end position="323"/>
    </location>
</feature>
<dbReference type="EMBL" id="LQQC01000002">
    <property type="protein sequence ID" value="KXZ59636.1"/>
    <property type="molecule type" value="Genomic_DNA"/>
</dbReference>
<dbReference type="SMART" id="SM00382">
    <property type="entry name" value="AAA"/>
    <property type="match status" value="1"/>
</dbReference>
<dbReference type="InterPro" id="IPR017871">
    <property type="entry name" value="ABC_transporter-like_CS"/>
</dbReference>
<feature type="domain" description="ABC transporter" evidence="11">
    <location>
        <begin position="356"/>
        <end position="590"/>
    </location>
</feature>
<organism evidence="13 14">
    <name type="scientific">Brevibacterium ravenspurgense</name>
    <dbReference type="NCBI Taxonomy" id="479117"/>
    <lineage>
        <taxon>Bacteria</taxon>
        <taxon>Bacillati</taxon>
        <taxon>Actinomycetota</taxon>
        <taxon>Actinomycetes</taxon>
        <taxon>Micrococcales</taxon>
        <taxon>Brevibacteriaceae</taxon>
        <taxon>Brevibacterium</taxon>
    </lineage>
</organism>
<keyword evidence="3" id="KW-1003">Cell membrane</keyword>
<proteinExistence type="inferred from homology"/>
<evidence type="ECO:0000313" key="14">
    <source>
        <dbReference type="Proteomes" id="UP000243589"/>
    </source>
</evidence>
<dbReference type="PROSITE" id="PS50893">
    <property type="entry name" value="ABC_TRANSPORTER_2"/>
    <property type="match status" value="1"/>
</dbReference>
<comment type="subcellular location">
    <subcellularLocation>
        <location evidence="1">Cell membrane</location>
        <topology evidence="1">Multi-pass membrane protein</topology>
    </subcellularLocation>
</comment>
<dbReference type="InterPro" id="IPR039421">
    <property type="entry name" value="Type_1_exporter"/>
</dbReference>
<dbReference type="SUPFAM" id="SSF90123">
    <property type="entry name" value="ABC transporter transmembrane region"/>
    <property type="match status" value="1"/>
</dbReference>
<dbReference type="InterPro" id="IPR011527">
    <property type="entry name" value="ABC1_TM_dom"/>
</dbReference>
<comment type="similarity">
    <text evidence="9">Belongs to the ABC transporter superfamily. Lipid exporter (TC 3.A.1.106) family.</text>
</comment>
<dbReference type="PROSITE" id="PS50929">
    <property type="entry name" value="ABC_TM1F"/>
    <property type="match status" value="1"/>
</dbReference>
<keyword evidence="8 10" id="KW-0472">Membrane</keyword>
<dbReference type="FunFam" id="3.40.50.300:FF:000299">
    <property type="entry name" value="ABC transporter ATP-binding protein/permease"/>
    <property type="match status" value="1"/>
</dbReference>
<dbReference type="SUPFAM" id="SSF52540">
    <property type="entry name" value="P-loop containing nucleoside triphosphate hydrolases"/>
    <property type="match status" value="1"/>
</dbReference>
<evidence type="ECO:0000256" key="3">
    <source>
        <dbReference type="ARBA" id="ARBA00022475"/>
    </source>
</evidence>
<dbReference type="InterPro" id="IPR003439">
    <property type="entry name" value="ABC_transporter-like_ATP-bd"/>
</dbReference>
<evidence type="ECO:0000256" key="9">
    <source>
        <dbReference type="ARBA" id="ARBA00061644"/>
    </source>
</evidence>
<reference evidence="13 14" key="1">
    <citation type="submission" date="2016-01" db="EMBL/GenBank/DDBJ databases">
        <title>Use of Whole Genome Sequencing to ascertain that Brevibacterium massiliense (Roux, Raoult 2009) is a later heterotypic synonym of Brevibacterium ravenspurgense (Mages 2008).</title>
        <authorList>
            <person name="Bernier A.-M."/>
            <person name="Burdz T."/>
            <person name="Huynh C."/>
            <person name="Pachecho A.L."/>
            <person name="Wiebe D."/>
            <person name="Bonner C."/>
            <person name="Bernard K."/>
        </authorList>
    </citation>
    <scope>NUCLEOTIDE SEQUENCE [LARGE SCALE GENOMIC DNA]</scope>
    <source>
        <strain evidence="13 14">CCUG56047</strain>
    </source>
</reference>
<dbReference type="GO" id="GO:0015421">
    <property type="term" value="F:ABC-type oligopeptide transporter activity"/>
    <property type="evidence" value="ECO:0007669"/>
    <property type="project" value="TreeGrafter"/>
</dbReference>
<name>A0A150HBZ9_9MICO</name>
<evidence type="ECO:0000256" key="5">
    <source>
        <dbReference type="ARBA" id="ARBA00022741"/>
    </source>
</evidence>
<dbReference type="InterPro" id="IPR003593">
    <property type="entry name" value="AAA+_ATPase"/>
</dbReference>
<feature type="transmembrane region" description="Helical" evidence="10">
    <location>
        <begin position="277"/>
        <end position="304"/>
    </location>
</feature>
<dbReference type="CDD" id="cd18546">
    <property type="entry name" value="ABC_6TM_Rv0194_D2_like"/>
    <property type="match status" value="1"/>
</dbReference>
<sequence length="596" mass="64564">MSDTVTSTSDIDALPEGISKRSRALLLQLVRPYRGILIVLTLLVLFFATAGTLGPVFIARALDHGLPAATNGDFGPLWTNVGLFAAFVVLGASASWAATRGIGIVSQKIMVTLRGRLFDHVQKLDIAYHEKQSSGRLVSRQSSDMESVQEFLGYSLISTISGVVQMAVIAAILIFLDIPLALVTFAGFIPLYFVTRAAQRSQRAAYRRTRTSIAKVIIDFTESMGGIRAVQTFRRQPQRKSSLSAHDDDYRKANTDALRGVATFAGLTRLIGNLSQFAIILLGAWLVISGHTQVGVLAAFVLYVRRFYAPLDELVQTFNMYQSAQAALEKITAVLEVEPTITDPASPQTVEADGQVVFDAVRFAYGDGQDVLPRFDLRLPAGQTVALVGATGAGKSTLVKLLTRFYDPLEGEVRLDGVDLRDIADADLRKAVVMVTQESFLFGGTIADNIRIGRPDASDDEVRAAARAVGVDEFIESLPDGYDTDVRKRGGRLSSGQRQLVSFARVFLADPAVLVLDEATAHLDVPSEKLVQRALETILAGRTAVIIAHRLSTVEIADRVLVMDAGRIVEDGTPAELIAGEGRFAHLHAAWKDSLL</sequence>
<keyword evidence="6 13" id="KW-0067">ATP-binding</keyword>
<keyword evidence="14" id="KW-1185">Reference proteome</keyword>
<dbReference type="RefSeq" id="WP_062019382.1">
    <property type="nucleotide sequence ID" value="NZ_LQQC01000002.1"/>
</dbReference>
<keyword evidence="5" id="KW-0547">Nucleotide-binding</keyword>
<dbReference type="PANTHER" id="PTHR43394">
    <property type="entry name" value="ATP-DEPENDENT PERMEASE MDL1, MITOCHONDRIAL"/>
    <property type="match status" value="1"/>
</dbReference>
<dbReference type="Gene3D" id="1.20.1560.10">
    <property type="entry name" value="ABC transporter type 1, transmembrane domain"/>
    <property type="match status" value="1"/>
</dbReference>
<comment type="caution">
    <text evidence="13">The sequence shown here is derived from an EMBL/GenBank/DDBJ whole genome shotgun (WGS) entry which is preliminary data.</text>
</comment>
<protein>
    <submittedName>
        <fullName evidence="13">Putative ABC transporter ATP-binding protein</fullName>
    </submittedName>
</protein>
<keyword evidence="7 10" id="KW-1133">Transmembrane helix</keyword>
<evidence type="ECO:0000256" key="1">
    <source>
        <dbReference type="ARBA" id="ARBA00004651"/>
    </source>
</evidence>
<dbReference type="InterPro" id="IPR036640">
    <property type="entry name" value="ABC1_TM_sf"/>
</dbReference>
<dbReference type="GO" id="GO:0005524">
    <property type="term" value="F:ATP binding"/>
    <property type="evidence" value="ECO:0007669"/>
    <property type="project" value="UniProtKB-KW"/>
</dbReference>
<evidence type="ECO:0000256" key="4">
    <source>
        <dbReference type="ARBA" id="ARBA00022692"/>
    </source>
</evidence>
<evidence type="ECO:0000256" key="8">
    <source>
        <dbReference type="ARBA" id="ARBA00023136"/>
    </source>
</evidence>
<dbReference type="PROSITE" id="PS00211">
    <property type="entry name" value="ABC_TRANSPORTER_1"/>
    <property type="match status" value="1"/>
</dbReference>
<dbReference type="Gene3D" id="3.40.50.300">
    <property type="entry name" value="P-loop containing nucleotide triphosphate hydrolases"/>
    <property type="match status" value="1"/>
</dbReference>
<evidence type="ECO:0000256" key="2">
    <source>
        <dbReference type="ARBA" id="ARBA00022448"/>
    </source>
</evidence>
<dbReference type="PATRIC" id="fig|479117.4.peg.104"/>
<dbReference type="InterPro" id="IPR027417">
    <property type="entry name" value="P-loop_NTPase"/>
</dbReference>
<gene>
    <name evidence="13" type="ORF">Bravens_00106</name>
</gene>
<feature type="transmembrane region" description="Helical" evidence="10">
    <location>
        <begin position="78"/>
        <end position="98"/>
    </location>
</feature>
<evidence type="ECO:0000313" key="13">
    <source>
        <dbReference type="EMBL" id="KXZ59636.1"/>
    </source>
</evidence>
<keyword evidence="2" id="KW-0813">Transport</keyword>
<evidence type="ECO:0000259" key="12">
    <source>
        <dbReference type="PROSITE" id="PS50929"/>
    </source>
</evidence>
<evidence type="ECO:0000256" key="6">
    <source>
        <dbReference type="ARBA" id="ARBA00022840"/>
    </source>
</evidence>
<evidence type="ECO:0000256" key="10">
    <source>
        <dbReference type="SAM" id="Phobius"/>
    </source>
</evidence>
<evidence type="ECO:0000256" key="7">
    <source>
        <dbReference type="ARBA" id="ARBA00022989"/>
    </source>
</evidence>
<accession>A0A150HBZ9</accession>
<evidence type="ECO:0000259" key="11">
    <source>
        <dbReference type="PROSITE" id="PS50893"/>
    </source>
</evidence>
<dbReference type="PANTHER" id="PTHR43394:SF1">
    <property type="entry name" value="ATP-BINDING CASSETTE SUB-FAMILY B MEMBER 10, MITOCHONDRIAL"/>
    <property type="match status" value="1"/>
</dbReference>